<dbReference type="EMBL" id="CM007650">
    <property type="protein sequence ID" value="ONM52934.1"/>
    <property type="molecule type" value="Genomic_DNA"/>
</dbReference>
<evidence type="ECO:0000313" key="2">
    <source>
        <dbReference type="EMBL" id="ONM52931.1"/>
    </source>
</evidence>
<reference evidence="2" key="1">
    <citation type="submission" date="2015-12" db="EMBL/GenBank/DDBJ databases">
        <title>Update maize B73 reference genome by single molecule sequencing technologies.</title>
        <authorList>
            <consortium name="Maize Genome Sequencing Project"/>
            <person name="Ware D."/>
        </authorList>
    </citation>
    <scope>NUCLEOTIDE SEQUENCE [LARGE SCALE GENOMIC DNA]</scope>
    <source>
        <tissue evidence="2">Seedling</tissue>
    </source>
</reference>
<evidence type="ECO:0000256" key="1">
    <source>
        <dbReference type="SAM" id="MobiDB-lite"/>
    </source>
</evidence>
<feature type="compositionally biased region" description="Gly residues" evidence="1">
    <location>
        <begin position="41"/>
        <end position="53"/>
    </location>
</feature>
<accession>A0A1D6HXJ3</accession>
<dbReference type="EMBL" id="CM007650">
    <property type="protein sequence ID" value="ONM52940.1"/>
    <property type="molecule type" value="Genomic_DNA"/>
</dbReference>
<proteinExistence type="predicted"/>
<feature type="region of interest" description="Disordered" evidence="1">
    <location>
        <begin position="20"/>
        <end position="53"/>
    </location>
</feature>
<dbReference type="EMBL" id="CM007650">
    <property type="protein sequence ID" value="ONM52929.1"/>
    <property type="molecule type" value="Genomic_DNA"/>
</dbReference>
<dbReference type="EMBL" id="CM007650">
    <property type="protein sequence ID" value="ONM52935.1"/>
    <property type="molecule type" value="Genomic_DNA"/>
</dbReference>
<dbReference type="EMBL" id="CM007650">
    <property type="protein sequence ID" value="ONM52941.1"/>
    <property type="molecule type" value="Genomic_DNA"/>
</dbReference>
<gene>
    <name evidence="2" type="ORF">ZEAMMB73_Zm00001d019451</name>
</gene>
<organism evidence="2">
    <name type="scientific">Zea mays</name>
    <name type="common">Maize</name>
    <dbReference type="NCBI Taxonomy" id="4577"/>
    <lineage>
        <taxon>Eukaryota</taxon>
        <taxon>Viridiplantae</taxon>
        <taxon>Streptophyta</taxon>
        <taxon>Embryophyta</taxon>
        <taxon>Tracheophyta</taxon>
        <taxon>Spermatophyta</taxon>
        <taxon>Magnoliopsida</taxon>
        <taxon>Liliopsida</taxon>
        <taxon>Poales</taxon>
        <taxon>Poaceae</taxon>
        <taxon>PACMAD clade</taxon>
        <taxon>Panicoideae</taxon>
        <taxon>Andropogonodae</taxon>
        <taxon>Andropogoneae</taxon>
        <taxon>Tripsacinae</taxon>
        <taxon>Zea</taxon>
    </lineage>
</organism>
<dbReference type="AlphaFoldDB" id="A0A1D6HXJ3"/>
<protein>
    <submittedName>
        <fullName evidence="2">Uncharacterized protein</fullName>
    </submittedName>
</protein>
<sequence length="53" mass="5646">MEGESAMLTWIRYPTPALSMEGASPIAMSSPREPRASWQHGRGGGESGGRASR</sequence>
<dbReference type="EMBL" id="CM007650">
    <property type="protein sequence ID" value="ONM52931.1"/>
    <property type="molecule type" value="Genomic_DNA"/>
</dbReference>
<name>A0A1D6HXJ3_MAIZE</name>
<dbReference type="EMBL" id="CM007650">
    <property type="protein sequence ID" value="ONM52936.1"/>
    <property type="molecule type" value="Genomic_DNA"/>
</dbReference>